<sequence length="288" mass="33445">MSTLPPELVELIIYDIWHSEMLSWCRQSFMTTCPQINRTWKDIFASIASRDMYITNLGYLYYLCDVARCRNSIIYDDLSRQTRTITCFVDLLQEEFGDDKVFSILANLPNDVGFRALFPLAELIFFELRWIGGTRLANDELEVYDLPIHLRCCRYLSKSTQKNEEVRLDVCVSITDPDPFSRLYRSNWSSTFLALRTICIPPKLVSSVLPYDGHAKSGALHFRQTVYVHQSKGDLEGINLHLWMAAKQVHGFRCLASPFYYLKYHLSQWSLPVLYSPCYDHFWGTVGG</sequence>
<evidence type="ECO:0000313" key="1">
    <source>
        <dbReference type="EMBL" id="KAK0466224.1"/>
    </source>
</evidence>
<dbReference type="GeneID" id="85355067"/>
<evidence type="ECO:0008006" key="3">
    <source>
        <dbReference type="Google" id="ProtNLM"/>
    </source>
</evidence>
<comment type="caution">
    <text evidence="1">The sequence shown here is derived from an EMBL/GenBank/DDBJ whole genome shotgun (WGS) entry which is preliminary data.</text>
</comment>
<name>A0AA39NIG3_ARMTA</name>
<evidence type="ECO:0000313" key="2">
    <source>
        <dbReference type="Proteomes" id="UP001175211"/>
    </source>
</evidence>
<organism evidence="1 2">
    <name type="scientific">Armillaria tabescens</name>
    <name type="common">Ringless honey mushroom</name>
    <name type="synonym">Agaricus tabescens</name>
    <dbReference type="NCBI Taxonomy" id="1929756"/>
    <lineage>
        <taxon>Eukaryota</taxon>
        <taxon>Fungi</taxon>
        <taxon>Dikarya</taxon>
        <taxon>Basidiomycota</taxon>
        <taxon>Agaricomycotina</taxon>
        <taxon>Agaricomycetes</taxon>
        <taxon>Agaricomycetidae</taxon>
        <taxon>Agaricales</taxon>
        <taxon>Marasmiineae</taxon>
        <taxon>Physalacriaceae</taxon>
        <taxon>Desarmillaria</taxon>
    </lineage>
</organism>
<proteinExistence type="predicted"/>
<accession>A0AA39NIG3</accession>
<gene>
    <name evidence="1" type="ORF">EV420DRAFT_1510630</name>
</gene>
<dbReference type="AlphaFoldDB" id="A0AA39NIG3"/>
<dbReference type="RefSeq" id="XP_060337051.1">
    <property type="nucleotide sequence ID" value="XM_060471519.1"/>
</dbReference>
<protein>
    <recommendedName>
        <fullName evidence="3">F-box domain-containing protein</fullName>
    </recommendedName>
</protein>
<dbReference type="EMBL" id="JAUEPS010000004">
    <property type="protein sequence ID" value="KAK0466224.1"/>
    <property type="molecule type" value="Genomic_DNA"/>
</dbReference>
<reference evidence="1" key="1">
    <citation type="submission" date="2023-06" db="EMBL/GenBank/DDBJ databases">
        <authorList>
            <consortium name="Lawrence Berkeley National Laboratory"/>
            <person name="Ahrendt S."/>
            <person name="Sahu N."/>
            <person name="Indic B."/>
            <person name="Wong-Bajracharya J."/>
            <person name="Merenyi Z."/>
            <person name="Ke H.-M."/>
            <person name="Monk M."/>
            <person name="Kocsube S."/>
            <person name="Drula E."/>
            <person name="Lipzen A."/>
            <person name="Balint B."/>
            <person name="Henrissat B."/>
            <person name="Andreopoulos B."/>
            <person name="Martin F.M."/>
            <person name="Harder C.B."/>
            <person name="Rigling D."/>
            <person name="Ford K.L."/>
            <person name="Foster G.D."/>
            <person name="Pangilinan J."/>
            <person name="Papanicolaou A."/>
            <person name="Barry K."/>
            <person name="LaButti K."/>
            <person name="Viragh M."/>
            <person name="Koriabine M."/>
            <person name="Yan M."/>
            <person name="Riley R."/>
            <person name="Champramary S."/>
            <person name="Plett K.L."/>
            <person name="Tsai I.J."/>
            <person name="Slot J."/>
            <person name="Sipos G."/>
            <person name="Plett J."/>
            <person name="Nagy L.G."/>
            <person name="Grigoriev I.V."/>
        </authorList>
    </citation>
    <scope>NUCLEOTIDE SEQUENCE</scope>
    <source>
        <strain evidence="1">CCBAS 213</strain>
    </source>
</reference>
<dbReference type="Proteomes" id="UP001175211">
    <property type="component" value="Unassembled WGS sequence"/>
</dbReference>
<keyword evidence="2" id="KW-1185">Reference proteome</keyword>